<organism evidence="4 5">
    <name type="scientific">Roseateles puraquae</name>
    <dbReference type="NCBI Taxonomy" id="431059"/>
    <lineage>
        <taxon>Bacteria</taxon>
        <taxon>Pseudomonadati</taxon>
        <taxon>Pseudomonadota</taxon>
        <taxon>Betaproteobacteria</taxon>
        <taxon>Burkholderiales</taxon>
        <taxon>Sphaerotilaceae</taxon>
        <taxon>Roseateles</taxon>
    </lineage>
</organism>
<feature type="domain" description="Peptidase S9 prolyl oligopeptidase catalytic" evidence="3">
    <location>
        <begin position="481"/>
        <end position="692"/>
    </location>
</feature>
<dbReference type="InterPro" id="IPR011042">
    <property type="entry name" value="6-blade_b-propeller_TolB-like"/>
</dbReference>
<dbReference type="GO" id="GO:0006508">
    <property type="term" value="P:proteolysis"/>
    <property type="evidence" value="ECO:0007669"/>
    <property type="project" value="InterPro"/>
</dbReference>
<keyword evidence="1" id="KW-0378">Hydrolase</keyword>
<dbReference type="PANTHER" id="PTHR42776:SF27">
    <property type="entry name" value="DIPEPTIDYL PEPTIDASE FAMILY MEMBER 6"/>
    <property type="match status" value="1"/>
</dbReference>
<comment type="caution">
    <text evidence="4">The sequence shown here is derived from an EMBL/GenBank/DDBJ whole genome shotgun (WGS) entry which is preliminary data.</text>
</comment>
<evidence type="ECO:0000259" key="3">
    <source>
        <dbReference type="Pfam" id="PF00326"/>
    </source>
</evidence>
<proteinExistence type="predicted"/>
<dbReference type="Proteomes" id="UP000197446">
    <property type="component" value="Unassembled WGS sequence"/>
</dbReference>
<dbReference type="SUPFAM" id="SSF75011">
    <property type="entry name" value="3-carboxy-cis,cis-mucoante lactonizing enzyme"/>
    <property type="match status" value="1"/>
</dbReference>
<protein>
    <recommendedName>
        <fullName evidence="3">Peptidase S9 prolyl oligopeptidase catalytic domain-containing protein</fullName>
    </recommendedName>
</protein>
<accession>A0A254N592</accession>
<dbReference type="Gene3D" id="3.40.50.1820">
    <property type="entry name" value="alpha/beta hydrolase"/>
    <property type="match status" value="1"/>
</dbReference>
<evidence type="ECO:0000256" key="2">
    <source>
        <dbReference type="SAM" id="MobiDB-lite"/>
    </source>
</evidence>
<dbReference type="PANTHER" id="PTHR42776">
    <property type="entry name" value="SERINE PEPTIDASE S9 FAMILY MEMBER"/>
    <property type="match status" value="1"/>
</dbReference>
<feature type="region of interest" description="Disordered" evidence="2">
    <location>
        <begin position="1"/>
        <end position="37"/>
    </location>
</feature>
<keyword evidence="5" id="KW-1185">Reference proteome</keyword>
<dbReference type="SUPFAM" id="SSF53474">
    <property type="entry name" value="alpha/beta-Hydrolases"/>
    <property type="match status" value="1"/>
</dbReference>
<evidence type="ECO:0000256" key="1">
    <source>
        <dbReference type="ARBA" id="ARBA00022801"/>
    </source>
</evidence>
<dbReference type="EMBL" id="NISI01000006">
    <property type="protein sequence ID" value="OWR03219.1"/>
    <property type="molecule type" value="Genomic_DNA"/>
</dbReference>
<dbReference type="InterPro" id="IPR029058">
    <property type="entry name" value="AB_hydrolase_fold"/>
</dbReference>
<dbReference type="Pfam" id="PF00326">
    <property type="entry name" value="Peptidase_S9"/>
    <property type="match status" value="1"/>
</dbReference>
<name>A0A254N592_9BURK</name>
<sequence length="695" mass="76025">MGGLPRRRPRLVQPEDEPGFLGPGRAIPGPPHRPCHSPHAMKTLATLARSLCLLLVAKAAHAAPPSIEDFQRPPAFSGPVLSPDGRHIAAIVNPDGKTTALAVIATDKPDEATPLKAFGQADIRSVYWIDNERLAFTVRPRVDGEGRAIGAGLWTLDRNGGNLRQWVNPTTRGSGENTPQAKRALDANWSLFQAPDVARPGELVLRHYVGNGRGELSYVELARLNPATGERQLLTEGAPDHVMNWVLDAAGNPAFAFSTNGRGGSVVHWRTPERRWAVWHEVASGEPNRRPLAIDRAGRLYLLVNENGRMALHRSDSLAPDAPTTRLVGSNVYSVWPQLLRDADDDDLIGVQFEADVPQTAWFAPALAAAQAEIDRRLPGAANLISCQRCLAVPTVLVTSFSDRRPVRYFLFNRETGQLTGLASSMPWMPEGRPRQVARTAARDGLRLPLVITHPALPAPGPAPTVLLVHGGPWVRGNFWEWQAEPQFYASRGYLVLEADFRGSAGYGVRHLRAGDKQWGLKMQDDLDDAVDWAVKQGLTDPKRVCIVGASYGGYAALMGLSRGRVACAVAGLAPTDLTKLTSRHWADFGQESLTYSLPRYLGDPVADVALLKANSPIQLVDQLQGPLLMLYGALDTRVPLAHGTELRDALTAAGRPPEFVAYPNEGHGFYKWEHRQDAWRRTEAFLARYLAPRD</sequence>
<reference evidence="4 5" key="1">
    <citation type="journal article" date="2007" name="Int. J. Syst. Evol. Microbiol.">
        <title>Description of Pelomonas aquatica sp. nov. and Pelomonas puraquae sp. nov., isolated from industrial and haemodialysis water.</title>
        <authorList>
            <person name="Gomila M."/>
            <person name="Bowien B."/>
            <person name="Falsen E."/>
            <person name="Moore E.R."/>
            <person name="Lalucat J."/>
        </authorList>
    </citation>
    <scope>NUCLEOTIDE SEQUENCE [LARGE SCALE GENOMIC DNA]</scope>
    <source>
        <strain evidence="4 5">CCUG 52769</strain>
    </source>
</reference>
<feature type="compositionally biased region" description="Basic residues" evidence="2">
    <location>
        <begin position="1"/>
        <end position="10"/>
    </location>
</feature>
<dbReference type="AlphaFoldDB" id="A0A254N592"/>
<gene>
    <name evidence="4" type="ORF">CDO81_16810</name>
</gene>
<dbReference type="GO" id="GO:0004252">
    <property type="term" value="F:serine-type endopeptidase activity"/>
    <property type="evidence" value="ECO:0007669"/>
    <property type="project" value="TreeGrafter"/>
</dbReference>
<dbReference type="Gene3D" id="2.120.10.30">
    <property type="entry name" value="TolB, C-terminal domain"/>
    <property type="match status" value="1"/>
</dbReference>
<dbReference type="InterPro" id="IPR001375">
    <property type="entry name" value="Peptidase_S9_cat"/>
</dbReference>
<evidence type="ECO:0000313" key="4">
    <source>
        <dbReference type="EMBL" id="OWR03219.1"/>
    </source>
</evidence>
<evidence type="ECO:0000313" key="5">
    <source>
        <dbReference type="Proteomes" id="UP000197446"/>
    </source>
</evidence>